<dbReference type="Pfam" id="PF01381">
    <property type="entry name" value="HTH_3"/>
    <property type="match status" value="1"/>
</dbReference>
<organism evidence="1 2">
    <name type="scientific">Morganella morganii</name>
    <name type="common">Proteus morganii</name>
    <dbReference type="NCBI Taxonomy" id="582"/>
    <lineage>
        <taxon>Bacteria</taxon>
        <taxon>Pseudomonadati</taxon>
        <taxon>Pseudomonadota</taxon>
        <taxon>Gammaproteobacteria</taxon>
        <taxon>Enterobacterales</taxon>
        <taxon>Morganellaceae</taxon>
        <taxon>Morganella</taxon>
    </lineage>
</organism>
<dbReference type="Gene3D" id="1.10.260.40">
    <property type="entry name" value="lambda repressor-like DNA-binding domains"/>
    <property type="match status" value="1"/>
</dbReference>
<evidence type="ECO:0000313" key="2">
    <source>
        <dbReference type="Proteomes" id="UP001182247"/>
    </source>
</evidence>
<name>A0AAE4FDV2_MORMO</name>
<evidence type="ECO:0000313" key="1">
    <source>
        <dbReference type="EMBL" id="MDS0897999.1"/>
    </source>
</evidence>
<reference evidence="1" key="1">
    <citation type="submission" date="2023-02" db="EMBL/GenBank/DDBJ databases">
        <title>Detection, antimicrobial susceptibility and genomic characterization of NDM-producing species of Morganellaceae, Yersiniaceae, and Enterobacteriaceae other than Klebsiella.</title>
        <authorList>
            <person name="Camargo C.H."/>
            <person name="Sacchi C.T."/>
            <person name="Campos K.R."/>
        </authorList>
    </citation>
    <scope>NUCLEOTIDE SEQUENCE</scope>
    <source>
        <strain evidence="1">1189_21</strain>
    </source>
</reference>
<dbReference type="PROSITE" id="PS50943">
    <property type="entry name" value="HTH_CROC1"/>
    <property type="match status" value="1"/>
</dbReference>
<dbReference type="InterPro" id="IPR001387">
    <property type="entry name" value="Cro/C1-type_HTH"/>
</dbReference>
<dbReference type="SMART" id="SM00530">
    <property type="entry name" value="HTH_XRE"/>
    <property type="match status" value="1"/>
</dbReference>
<protein>
    <submittedName>
        <fullName evidence="1">Helix-turn-helix transcriptional regulator</fullName>
    </submittedName>
</protein>
<dbReference type="GO" id="GO:0003677">
    <property type="term" value="F:DNA binding"/>
    <property type="evidence" value="ECO:0007669"/>
    <property type="project" value="InterPro"/>
</dbReference>
<dbReference type="EMBL" id="JAPKIY010000013">
    <property type="protein sequence ID" value="MDS0897999.1"/>
    <property type="molecule type" value="Genomic_DNA"/>
</dbReference>
<gene>
    <name evidence="1" type="ORF">OSC06_08435</name>
</gene>
<sequence length="70" mass="7928">MTLGTRVKEKRKELGYTQATLAEHVGLTQQAINRIESDIIARPRFILELAQVLHCDPEWLLKGPSDTKKA</sequence>
<proteinExistence type="predicted"/>
<accession>A0AAE4FDV2</accession>
<comment type="caution">
    <text evidence="1">The sequence shown here is derived from an EMBL/GenBank/DDBJ whole genome shotgun (WGS) entry which is preliminary data.</text>
</comment>
<dbReference type="InterPro" id="IPR010982">
    <property type="entry name" value="Lambda_DNA-bd_dom_sf"/>
</dbReference>
<dbReference type="RefSeq" id="WP_036406868.1">
    <property type="nucleotide sequence ID" value="NZ_BGLW01000018.1"/>
</dbReference>
<dbReference type="SUPFAM" id="SSF47413">
    <property type="entry name" value="lambda repressor-like DNA-binding domains"/>
    <property type="match status" value="1"/>
</dbReference>
<dbReference type="CDD" id="cd00093">
    <property type="entry name" value="HTH_XRE"/>
    <property type="match status" value="1"/>
</dbReference>
<dbReference type="Proteomes" id="UP001182247">
    <property type="component" value="Unassembled WGS sequence"/>
</dbReference>
<dbReference type="AlphaFoldDB" id="A0AAE4FDV2"/>